<evidence type="ECO:0000313" key="5">
    <source>
        <dbReference type="Proteomes" id="UP001157733"/>
    </source>
</evidence>
<dbReference type="InterPro" id="IPR008971">
    <property type="entry name" value="HSP40/DnaJ_pept-bd"/>
</dbReference>
<protein>
    <submittedName>
        <fullName evidence="4">DnaJ-class molecular chaperone CbpA</fullName>
    </submittedName>
</protein>
<organism evidence="4 5">
    <name type="scientific">Nitrospina watsonii</name>
    <dbReference type="NCBI Taxonomy" id="1323948"/>
    <lineage>
        <taxon>Bacteria</taxon>
        <taxon>Pseudomonadati</taxon>
        <taxon>Nitrospinota/Tectimicrobiota group</taxon>
        <taxon>Nitrospinota</taxon>
        <taxon>Nitrospinia</taxon>
        <taxon>Nitrospinales</taxon>
        <taxon>Nitrospinaceae</taxon>
        <taxon>Nitrospina</taxon>
    </lineage>
</organism>
<dbReference type="Gene3D" id="2.60.260.20">
    <property type="entry name" value="Urease metallochaperone UreE, N-terminal domain"/>
    <property type="match status" value="1"/>
</dbReference>
<name>A0ABM9HDE1_9BACT</name>
<evidence type="ECO:0000313" key="4">
    <source>
        <dbReference type="EMBL" id="CAI2718239.1"/>
    </source>
</evidence>
<dbReference type="SMART" id="SM00271">
    <property type="entry name" value="DnaJ"/>
    <property type="match status" value="1"/>
</dbReference>
<dbReference type="Pfam" id="PF01556">
    <property type="entry name" value="DnaJ_C"/>
    <property type="match status" value="1"/>
</dbReference>
<accession>A0ABM9HDE1</accession>
<dbReference type="InterPro" id="IPR036869">
    <property type="entry name" value="J_dom_sf"/>
</dbReference>
<dbReference type="EMBL" id="OX336137">
    <property type="protein sequence ID" value="CAI2718239.1"/>
    <property type="molecule type" value="Genomic_DNA"/>
</dbReference>
<evidence type="ECO:0000259" key="3">
    <source>
        <dbReference type="PROSITE" id="PS50076"/>
    </source>
</evidence>
<evidence type="ECO:0000256" key="1">
    <source>
        <dbReference type="ARBA" id="ARBA00023186"/>
    </source>
</evidence>
<dbReference type="PRINTS" id="PR00625">
    <property type="entry name" value="JDOMAIN"/>
</dbReference>
<proteinExistence type="predicted"/>
<dbReference type="SUPFAM" id="SSF49493">
    <property type="entry name" value="HSP40/DnaJ peptide-binding domain"/>
    <property type="match status" value="1"/>
</dbReference>
<dbReference type="InterPro" id="IPR001623">
    <property type="entry name" value="DnaJ_domain"/>
</dbReference>
<evidence type="ECO:0000256" key="2">
    <source>
        <dbReference type="SAM" id="MobiDB-lite"/>
    </source>
</evidence>
<dbReference type="Pfam" id="PF00226">
    <property type="entry name" value="DnaJ"/>
    <property type="match status" value="1"/>
</dbReference>
<dbReference type="RefSeq" id="WP_282011144.1">
    <property type="nucleotide sequence ID" value="NZ_OX336137.1"/>
</dbReference>
<feature type="compositionally biased region" description="Polar residues" evidence="2">
    <location>
        <begin position="129"/>
        <end position="138"/>
    </location>
</feature>
<keyword evidence="5" id="KW-1185">Reference proteome</keyword>
<dbReference type="CDD" id="cd06257">
    <property type="entry name" value="DnaJ"/>
    <property type="match status" value="1"/>
</dbReference>
<feature type="region of interest" description="Disordered" evidence="2">
    <location>
        <begin position="84"/>
        <end position="145"/>
    </location>
</feature>
<dbReference type="SUPFAM" id="SSF46565">
    <property type="entry name" value="Chaperone J-domain"/>
    <property type="match status" value="1"/>
</dbReference>
<feature type="domain" description="J" evidence="3">
    <location>
        <begin position="11"/>
        <end position="79"/>
    </location>
</feature>
<dbReference type="PANTHER" id="PTHR44145:SF3">
    <property type="entry name" value="DNAJ HOMOLOG SUBFAMILY A MEMBER 3, MITOCHONDRIAL"/>
    <property type="match status" value="1"/>
</dbReference>
<dbReference type="Gene3D" id="1.10.287.110">
    <property type="entry name" value="DnaJ domain"/>
    <property type="match status" value="1"/>
</dbReference>
<dbReference type="Proteomes" id="UP001157733">
    <property type="component" value="Chromosome"/>
</dbReference>
<dbReference type="InterPro" id="IPR051938">
    <property type="entry name" value="Apopto_cytoskel_mod"/>
</dbReference>
<reference evidence="4 5" key="1">
    <citation type="submission" date="2022-09" db="EMBL/GenBank/DDBJ databases">
        <authorList>
            <person name="Kop L."/>
        </authorList>
    </citation>
    <scope>NUCLEOTIDE SEQUENCE [LARGE SCALE GENOMIC DNA]</scope>
    <source>
        <strain evidence="4 5">347</strain>
    </source>
</reference>
<gene>
    <name evidence="4" type="ORF">NSPWAT_1380</name>
</gene>
<keyword evidence="1" id="KW-0143">Chaperone</keyword>
<sequence length="309" mass="35171">MNATRYVDLPECFQVLNVAEGVSWQEIKKAYYQLAKQYHPDKNPNDTESEDRFKKIAIAFGILERYYRTHPRLRLSRMASPGIEEPVSGRQRQWSGPRQSRSRQYVADEERARGNGNGFHKTRARATEETQIPQQPARPSSIDGQGKPWWSSAYHYLQQLERRFLHLDIEKVVNVEAHTALNGGTVRMRAPGGTFNVRIPAGTQEDLVLRIPEKGERGLLNRNRGDLVLRIQVSPSRVQQGEDFYYQVCVPARDLSLGQVMVLETHEGPIRYALPKDTVTGQTFVLKAQPESGKATLANHIIVVEVVQE</sequence>
<dbReference type="PROSITE" id="PS50076">
    <property type="entry name" value="DNAJ_2"/>
    <property type="match status" value="1"/>
</dbReference>
<feature type="compositionally biased region" description="Polar residues" evidence="2">
    <location>
        <begin position="90"/>
        <end position="103"/>
    </location>
</feature>
<dbReference type="InterPro" id="IPR002939">
    <property type="entry name" value="DnaJ_C"/>
</dbReference>
<dbReference type="PANTHER" id="PTHR44145">
    <property type="entry name" value="DNAJ HOMOLOG SUBFAMILY A MEMBER 3, MITOCHONDRIAL"/>
    <property type="match status" value="1"/>
</dbReference>